<name>I3WZF0_SINF2</name>
<evidence type="ECO:0000313" key="2">
    <source>
        <dbReference type="Proteomes" id="UP000006180"/>
    </source>
</evidence>
<sequence>MTEHRTGTREEWLKARLQLLEAEKELTRRSDELARQRQALPWVRIDKDYRFETDAGSASLKELFQGRSQLLVYHFMFGPDYTAGCPSCSSIADGFNGIVVHLENHDVAFTAVSRAPLEKLTAYKRRMGWSFPWASSNDSDFNRDFSVWFTADEQREGRIEYNFRREPPAPEPLAGKTVQEWQLRGSEGPVAQIAAMTGTDVATYTRDRPGLSAFVLDDGVVYHSYSSYARGLDGIWGMYQWLDRAPLGRNENGVWWRRNDEYGQG</sequence>
<accession>I3WZF0</accession>
<dbReference type="AlphaFoldDB" id="I3WZF0"/>
<proteinExistence type="predicted"/>
<dbReference type="EMBL" id="CP003563">
    <property type="protein sequence ID" value="AFL49006.1"/>
    <property type="molecule type" value="Genomic_DNA"/>
</dbReference>
<dbReference type="STRING" id="1185652.USDA257_c04090"/>
<dbReference type="Gene3D" id="3.40.30.10">
    <property type="entry name" value="Glutaredoxin"/>
    <property type="match status" value="1"/>
</dbReference>
<dbReference type="InterPro" id="IPR036249">
    <property type="entry name" value="Thioredoxin-like_sf"/>
</dbReference>
<dbReference type="Proteomes" id="UP000006180">
    <property type="component" value="Chromosome"/>
</dbReference>
<dbReference type="RefSeq" id="WP_014761200.1">
    <property type="nucleotide sequence ID" value="NC_018000.1"/>
</dbReference>
<dbReference type="HOGENOM" id="CLU_066898_2_0_5"/>
<dbReference type="InterPro" id="IPR010296">
    <property type="entry name" value="DUF899_thioredox"/>
</dbReference>
<gene>
    <name evidence="1" type="ORF">USDA257_c04090</name>
</gene>
<evidence type="ECO:0000313" key="1">
    <source>
        <dbReference type="EMBL" id="AFL49006.1"/>
    </source>
</evidence>
<dbReference type="Pfam" id="PF05988">
    <property type="entry name" value="DUF899"/>
    <property type="match status" value="1"/>
</dbReference>
<organism evidence="1 2">
    <name type="scientific">Sinorhizobium fredii (strain USDA 257)</name>
    <dbReference type="NCBI Taxonomy" id="1185652"/>
    <lineage>
        <taxon>Bacteria</taxon>
        <taxon>Pseudomonadati</taxon>
        <taxon>Pseudomonadota</taxon>
        <taxon>Alphaproteobacteria</taxon>
        <taxon>Hyphomicrobiales</taxon>
        <taxon>Rhizobiaceae</taxon>
        <taxon>Sinorhizobium/Ensifer group</taxon>
        <taxon>Sinorhizobium</taxon>
    </lineage>
</organism>
<dbReference type="KEGG" id="sfd:USDA257_c04090"/>
<dbReference type="eggNOG" id="COG4312">
    <property type="taxonomic scope" value="Bacteria"/>
</dbReference>
<dbReference type="SUPFAM" id="SSF52833">
    <property type="entry name" value="Thioredoxin-like"/>
    <property type="match status" value="1"/>
</dbReference>
<protein>
    <submittedName>
        <fullName evidence="1">Uncharacterized protein</fullName>
    </submittedName>
</protein>
<dbReference type="PATRIC" id="fig|1185652.3.peg.423"/>
<reference evidence="1 2" key="1">
    <citation type="journal article" date="2012" name="J. Bacteriol.">
        <title>Complete genome sequence of the broad-host-range strain Sinorhizobium fredii USDA257.</title>
        <authorList>
            <person name="Schuldes J."/>
            <person name="Rodriguez Orbegoso M."/>
            <person name="Schmeisser C."/>
            <person name="Krishnan H.B."/>
            <person name="Daniel R."/>
            <person name="Streit W.R."/>
        </authorList>
    </citation>
    <scope>NUCLEOTIDE SEQUENCE [LARGE SCALE GENOMIC DNA]</scope>
    <source>
        <strain evidence="1 2">USDA 257</strain>
    </source>
</reference>